<evidence type="ECO:0000313" key="2">
    <source>
        <dbReference type="EMBL" id="RNL43096.1"/>
    </source>
</evidence>
<dbReference type="Gene3D" id="3.40.50.1820">
    <property type="entry name" value="alpha/beta hydrolase"/>
    <property type="match status" value="1"/>
</dbReference>
<gene>
    <name evidence="2" type="ORF">DMP08_07940</name>
</gene>
<dbReference type="Pfam" id="PF12146">
    <property type="entry name" value="Hydrolase_4"/>
    <property type="match status" value="1"/>
</dbReference>
<protein>
    <submittedName>
        <fullName evidence="2">Alpha/beta hydrolase</fullName>
    </submittedName>
</protein>
<evidence type="ECO:0000259" key="1">
    <source>
        <dbReference type="Pfam" id="PF12146"/>
    </source>
</evidence>
<sequence length="327" mass="35002">MGIETTVAPVGFLSNDETSTIRGLVWKASETRGSARVISSPRGIVQIVHGMAEHVERYDEFARYLVSRGYVVCAADHIGHGKSAPDAESLGHMPVDGKEILIEDVHELRKTVTARYSRQTPYILFGHSMGSFIARAYLARHGEGVAAAVLCGTGQQPYLLSKAGNALARLIARSKGPEYRSAFLDGMGAGGFAKKIENPRTPYDWLSTDPAVVDAFLADELCGAMFSVGAYATLTDLTGEVVTMACASKVPKDLPVLFVAGAQDPVGACGKGVQAAADLLRRAGVKDVTATLYEGMRHEILNEPGRAQVYAEVADWMEEHACDQPTS</sequence>
<accession>A0A3N0B8G0</accession>
<dbReference type="RefSeq" id="WP_123192389.1">
    <property type="nucleotide sequence ID" value="NZ_QICD01000014.1"/>
</dbReference>
<dbReference type="InterPro" id="IPR051044">
    <property type="entry name" value="MAG_DAG_Lipase"/>
</dbReference>
<dbReference type="GO" id="GO:0016787">
    <property type="term" value="F:hydrolase activity"/>
    <property type="evidence" value="ECO:0007669"/>
    <property type="project" value="UniProtKB-KW"/>
</dbReference>
<keyword evidence="3" id="KW-1185">Reference proteome</keyword>
<dbReference type="OrthoDB" id="9806902at2"/>
<dbReference type="PANTHER" id="PTHR11614">
    <property type="entry name" value="PHOSPHOLIPASE-RELATED"/>
    <property type="match status" value="1"/>
</dbReference>
<proteinExistence type="predicted"/>
<reference evidence="3" key="1">
    <citation type="submission" date="2018-05" db="EMBL/GenBank/DDBJ databases">
        <title>Genome Sequencing of selected type strains of the family Eggerthellaceae.</title>
        <authorList>
            <person name="Danylec N."/>
            <person name="Stoll D.A."/>
            <person name="Doetsch A."/>
            <person name="Huch M."/>
        </authorList>
    </citation>
    <scope>NUCLEOTIDE SEQUENCE [LARGE SCALE GENOMIC DNA]</scope>
    <source>
        <strain evidence="3">DSM 16106</strain>
    </source>
</reference>
<dbReference type="Proteomes" id="UP000278632">
    <property type="component" value="Unassembled WGS sequence"/>
</dbReference>
<dbReference type="SUPFAM" id="SSF53474">
    <property type="entry name" value="alpha/beta-Hydrolases"/>
    <property type="match status" value="1"/>
</dbReference>
<dbReference type="EMBL" id="QICD01000014">
    <property type="protein sequence ID" value="RNL43096.1"/>
    <property type="molecule type" value="Genomic_DNA"/>
</dbReference>
<organism evidence="2 3">
    <name type="scientific">Paraeggerthella hongkongensis</name>
    <dbReference type="NCBI Taxonomy" id="230658"/>
    <lineage>
        <taxon>Bacteria</taxon>
        <taxon>Bacillati</taxon>
        <taxon>Actinomycetota</taxon>
        <taxon>Coriobacteriia</taxon>
        <taxon>Eggerthellales</taxon>
        <taxon>Eggerthellaceae</taxon>
        <taxon>Paraeggerthella</taxon>
    </lineage>
</organism>
<comment type="caution">
    <text evidence="2">The sequence shown here is derived from an EMBL/GenBank/DDBJ whole genome shotgun (WGS) entry which is preliminary data.</text>
</comment>
<dbReference type="InterPro" id="IPR022742">
    <property type="entry name" value="Hydrolase_4"/>
</dbReference>
<keyword evidence="2" id="KW-0378">Hydrolase</keyword>
<feature type="domain" description="Serine aminopeptidase S33" evidence="1">
    <location>
        <begin position="40"/>
        <end position="304"/>
    </location>
</feature>
<dbReference type="AlphaFoldDB" id="A0A3N0B8G0"/>
<dbReference type="InterPro" id="IPR029058">
    <property type="entry name" value="AB_hydrolase_fold"/>
</dbReference>
<name>A0A3N0B8G0_9ACTN</name>
<evidence type="ECO:0000313" key="3">
    <source>
        <dbReference type="Proteomes" id="UP000278632"/>
    </source>
</evidence>